<dbReference type="AlphaFoldDB" id="A0A0C2A2Y0"/>
<name>A0A0C2A2Y0_9BACT</name>
<gene>
    <name evidence="1" type="ORF">DB30_02993</name>
</gene>
<dbReference type="Proteomes" id="UP000031599">
    <property type="component" value="Unassembled WGS sequence"/>
</dbReference>
<dbReference type="RefSeq" id="WP_052548142.1">
    <property type="nucleotide sequence ID" value="NZ_JMCC02000021.1"/>
</dbReference>
<evidence type="ECO:0000313" key="2">
    <source>
        <dbReference type="Proteomes" id="UP000031599"/>
    </source>
</evidence>
<comment type="caution">
    <text evidence="1">The sequence shown here is derived from an EMBL/GenBank/DDBJ whole genome shotgun (WGS) entry which is preliminary data.</text>
</comment>
<evidence type="ECO:0000313" key="1">
    <source>
        <dbReference type="EMBL" id="KIG17718.1"/>
    </source>
</evidence>
<proteinExistence type="predicted"/>
<reference evidence="1 2" key="1">
    <citation type="submission" date="2014-12" db="EMBL/GenBank/DDBJ databases">
        <title>Genome assembly of Enhygromyxa salina DSM 15201.</title>
        <authorList>
            <person name="Sharma G."/>
            <person name="Subramanian S."/>
        </authorList>
    </citation>
    <scope>NUCLEOTIDE SEQUENCE [LARGE SCALE GENOMIC DNA]</scope>
    <source>
        <strain evidence="1 2">DSM 15201</strain>
    </source>
</reference>
<dbReference type="EMBL" id="JMCC02000021">
    <property type="protein sequence ID" value="KIG17718.1"/>
    <property type="molecule type" value="Genomic_DNA"/>
</dbReference>
<organism evidence="1 2">
    <name type="scientific">Enhygromyxa salina</name>
    <dbReference type="NCBI Taxonomy" id="215803"/>
    <lineage>
        <taxon>Bacteria</taxon>
        <taxon>Pseudomonadati</taxon>
        <taxon>Myxococcota</taxon>
        <taxon>Polyangia</taxon>
        <taxon>Nannocystales</taxon>
        <taxon>Nannocystaceae</taxon>
        <taxon>Enhygromyxa</taxon>
    </lineage>
</organism>
<sequence>MEVEHWNAILNQHGLFDNHDDAAHFLTRYLECDDPDRGWVEDGWTDDPEYYAVVKISRLRVS</sequence>
<protein>
    <submittedName>
        <fullName evidence="1">Uncharacterized protein</fullName>
    </submittedName>
</protein>
<accession>A0A0C2A2Y0</accession>